<keyword evidence="3" id="KW-1185">Reference proteome</keyword>
<dbReference type="EMBL" id="JBHTRV010000008">
    <property type="protein sequence ID" value="MFE5980797.1"/>
    <property type="molecule type" value="Genomic_DNA"/>
</dbReference>
<feature type="transmembrane region" description="Helical" evidence="1">
    <location>
        <begin position="179"/>
        <end position="201"/>
    </location>
</feature>
<reference evidence="2 3" key="1">
    <citation type="submission" date="2024-09" db="EMBL/GenBank/DDBJ databases">
        <title>The Natural Products Discovery Center: Release of the First 8490 Sequenced Strains for Exploring Actinobacteria Biosynthetic Diversity.</title>
        <authorList>
            <person name="Kalkreuter E."/>
            <person name="Kautsar S.A."/>
            <person name="Yang D."/>
            <person name="Bader C.D."/>
            <person name="Teijaro C.N."/>
            <person name="Fluegel L."/>
            <person name="Davis C.M."/>
            <person name="Simpson J.R."/>
            <person name="Lauterbach L."/>
            <person name="Steele A.D."/>
            <person name="Gui C."/>
            <person name="Meng S."/>
            <person name="Li G."/>
            <person name="Viehrig K."/>
            <person name="Ye F."/>
            <person name="Su P."/>
            <person name="Kiefer A.F."/>
            <person name="Nichols A."/>
            <person name="Cepeda A.J."/>
            <person name="Yan W."/>
            <person name="Fan B."/>
            <person name="Jiang Y."/>
            <person name="Adhikari A."/>
            <person name="Zheng C.-J."/>
            <person name="Schuster L."/>
            <person name="Cowan T.M."/>
            <person name="Smanski M.J."/>
            <person name="Chevrette M.G."/>
            <person name="De Carvalho L.P.S."/>
            <person name="Shen B."/>
        </authorList>
    </citation>
    <scope>NUCLEOTIDE SEQUENCE [LARGE SCALE GENOMIC DNA]</scope>
    <source>
        <strain evidence="2 3">NPDC056472</strain>
    </source>
</reference>
<name>A0ABW6IVB7_STRWE</name>
<accession>A0ABW6IVB7</accession>
<dbReference type="Proteomes" id="UP001600424">
    <property type="component" value="Unassembled WGS sequence"/>
</dbReference>
<evidence type="ECO:0000256" key="1">
    <source>
        <dbReference type="SAM" id="Phobius"/>
    </source>
</evidence>
<gene>
    <name evidence="2" type="ORF">ACFQ63_13930</name>
</gene>
<feature type="transmembrane region" description="Helical" evidence="1">
    <location>
        <begin position="98"/>
        <end position="120"/>
    </location>
</feature>
<evidence type="ECO:0000313" key="3">
    <source>
        <dbReference type="Proteomes" id="UP001600424"/>
    </source>
</evidence>
<protein>
    <submittedName>
        <fullName evidence="2">ABC transporter permease</fullName>
    </submittedName>
</protein>
<keyword evidence="1" id="KW-1133">Transmembrane helix</keyword>
<evidence type="ECO:0000313" key="2">
    <source>
        <dbReference type="EMBL" id="MFE5980797.1"/>
    </source>
</evidence>
<organism evidence="2 3">
    <name type="scientific">Streptomyces wedmorensis</name>
    <dbReference type="NCBI Taxonomy" id="43759"/>
    <lineage>
        <taxon>Bacteria</taxon>
        <taxon>Bacillati</taxon>
        <taxon>Actinomycetota</taxon>
        <taxon>Actinomycetes</taxon>
        <taxon>Kitasatosporales</taxon>
        <taxon>Streptomycetaceae</taxon>
        <taxon>Streptomyces</taxon>
    </lineage>
</organism>
<feature type="transmembrane region" description="Helical" evidence="1">
    <location>
        <begin position="269"/>
        <end position="288"/>
    </location>
</feature>
<dbReference type="RefSeq" id="WP_386248959.1">
    <property type="nucleotide sequence ID" value="NZ_JBHTRV010000008.1"/>
</dbReference>
<keyword evidence="1" id="KW-0472">Membrane</keyword>
<sequence>MTAQTVSEPKAYATAVDSPARFRNLLTAEWIKLWSLRSTYWVLGVGALAVIGINVNSARTNAQRLAHQPELPPAPPPGFPAKPEMLFDPLAAAFVDPAWQLLMVIAGSVGALAVFGEYTTGLIRITFAAVPARHAVMTAKAIVMVAVTLVLGTVVAGTSFGVTQAILQDHHGMSLGDPGALRAVAASALLAPLCALVGMALGALVRHAAGTVVAVVGVLLMVPALFTGETYRWVKEIGNAMPLCAWRALVRNPARDYAAEKYPVPVGEAWGVFGGWALVAAVVMVAVVRRRDV</sequence>
<proteinExistence type="predicted"/>
<feature type="transmembrane region" description="Helical" evidence="1">
    <location>
        <begin position="208"/>
        <end position="226"/>
    </location>
</feature>
<comment type="caution">
    <text evidence="2">The sequence shown here is derived from an EMBL/GenBank/DDBJ whole genome shotgun (WGS) entry which is preliminary data.</text>
</comment>
<feature type="transmembrane region" description="Helical" evidence="1">
    <location>
        <begin position="141"/>
        <end position="167"/>
    </location>
</feature>
<feature type="transmembrane region" description="Helical" evidence="1">
    <location>
        <begin position="40"/>
        <end position="58"/>
    </location>
</feature>
<keyword evidence="1" id="KW-0812">Transmembrane</keyword>